<reference evidence="3 4" key="1">
    <citation type="submission" date="2013-08" db="EMBL/GenBank/DDBJ databases">
        <title>Genomic analysis of Lysobacter defluvii.</title>
        <authorList>
            <person name="Wang Q."/>
            <person name="Wang G."/>
        </authorList>
    </citation>
    <scope>NUCLEOTIDE SEQUENCE [LARGE SCALE GENOMIC DNA]</scope>
    <source>
        <strain evidence="3 4">IMMIB APB-9</strain>
    </source>
</reference>
<dbReference type="GO" id="GO:0000160">
    <property type="term" value="P:phosphorelay signal transduction system"/>
    <property type="evidence" value="ECO:0007669"/>
    <property type="project" value="InterPro"/>
</dbReference>
<organism evidence="3 4">
    <name type="scientific">Lysobacter defluvii IMMIB APB-9 = DSM 18482</name>
    <dbReference type="NCBI Taxonomy" id="1385515"/>
    <lineage>
        <taxon>Bacteria</taxon>
        <taxon>Pseudomonadati</taxon>
        <taxon>Pseudomonadota</taxon>
        <taxon>Gammaproteobacteria</taxon>
        <taxon>Lysobacterales</taxon>
        <taxon>Lysobacteraceae</taxon>
        <taxon>Novilysobacter</taxon>
    </lineage>
</organism>
<dbReference type="InterPro" id="IPR011006">
    <property type="entry name" value="CheY-like_superfamily"/>
</dbReference>
<accession>A0A0A0M7L3</accession>
<dbReference type="Gene3D" id="3.40.50.2300">
    <property type="match status" value="1"/>
</dbReference>
<dbReference type="GO" id="GO:0016301">
    <property type="term" value="F:kinase activity"/>
    <property type="evidence" value="ECO:0007669"/>
    <property type="project" value="UniProtKB-KW"/>
</dbReference>
<dbReference type="InterPro" id="IPR001789">
    <property type="entry name" value="Sig_transdc_resp-reg_receiver"/>
</dbReference>
<gene>
    <name evidence="3" type="ORF">N791_14325</name>
</gene>
<evidence type="ECO:0000313" key="4">
    <source>
        <dbReference type="Proteomes" id="UP000030003"/>
    </source>
</evidence>
<dbReference type="PANTHER" id="PTHR42872">
    <property type="entry name" value="PROTEIN-GLUTAMATE METHYLESTERASE/PROTEIN-GLUTAMINE GLUTAMINASE"/>
    <property type="match status" value="1"/>
</dbReference>
<feature type="domain" description="Response regulatory" evidence="2">
    <location>
        <begin position="16"/>
        <end position="133"/>
    </location>
</feature>
<comment type="caution">
    <text evidence="3">The sequence shown here is derived from an EMBL/GenBank/DDBJ whole genome shotgun (WGS) entry which is preliminary data.</text>
</comment>
<keyword evidence="4" id="KW-1185">Reference proteome</keyword>
<name>A0A0A0M7L3_9GAMM</name>
<proteinExistence type="predicted"/>
<keyword evidence="3" id="KW-0808">Transferase</keyword>
<evidence type="ECO:0000259" key="2">
    <source>
        <dbReference type="PROSITE" id="PS50110"/>
    </source>
</evidence>
<dbReference type="PANTHER" id="PTHR42872:SF6">
    <property type="entry name" value="PROTEIN-GLUTAMATE METHYLESTERASE_PROTEIN-GLUTAMINE GLUTAMINASE"/>
    <property type="match status" value="1"/>
</dbReference>
<dbReference type="Proteomes" id="UP000030003">
    <property type="component" value="Unassembled WGS sequence"/>
</dbReference>
<protein>
    <submittedName>
        <fullName evidence="3">Histidine kinase</fullName>
    </submittedName>
</protein>
<dbReference type="STRING" id="1385515.GCA_000423325_00932"/>
<dbReference type="SUPFAM" id="SSF52172">
    <property type="entry name" value="CheY-like"/>
    <property type="match status" value="1"/>
</dbReference>
<dbReference type="eggNOG" id="COG2201">
    <property type="taxonomic scope" value="Bacteria"/>
</dbReference>
<keyword evidence="3" id="KW-0418">Kinase</keyword>
<evidence type="ECO:0000256" key="1">
    <source>
        <dbReference type="PROSITE-ProRule" id="PRU00169"/>
    </source>
</evidence>
<feature type="modified residue" description="4-aspartylphosphate" evidence="1">
    <location>
        <position position="67"/>
    </location>
</feature>
<dbReference type="RefSeq" id="WP_231553215.1">
    <property type="nucleotide sequence ID" value="NZ_AVBH01000153.1"/>
</dbReference>
<evidence type="ECO:0000313" key="3">
    <source>
        <dbReference type="EMBL" id="KGO97992.1"/>
    </source>
</evidence>
<dbReference type="CDD" id="cd17541">
    <property type="entry name" value="REC_CheB-like"/>
    <property type="match status" value="1"/>
</dbReference>
<feature type="non-terminal residue" evidence="3">
    <location>
        <position position="161"/>
    </location>
</feature>
<dbReference type="Pfam" id="PF00072">
    <property type="entry name" value="Response_reg"/>
    <property type="match status" value="1"/>
</dbReference>
<dbReference type="PROSITE" id="PS50110">
    <property type="entry name" value="RESPONSE_REGULATORY"/>
    <property type="match status" value="1"/>
</dbReference>
<keyword evidence="1" id="KW-0597">Phosphoprotein</keyword>
<dbReference type="AlphaFoldDB" id="A0A0A0M7L3"/>
<dbReference type="EMBL" id="AVBH01000153">
    <property type="protein sequence ID" value="KGO97992.1"/>
    <property type="molecule type" value="Genomic_DNA"/>
</dbReference>
<sequence>MDTMQAAGAVDGRPVRVLVVDDSAVMRQLVPALLREDPRIEVVGTAADAYIARNKIQRLDPDVLTLDVEMPRMDGLSFLRNLMRQHPMPVVMVSSLTEQGASVTLDALASGAVDFIGKPRAEAPEALAAYAAELRAKVLAAAQARVRATGPVRPSGPGTPP</sequence>
<dbReference type="SMART" id="SM00448">
    <property type="entry name" value="REC"/>
    <property type="match status" value="1"/>
</dbReference>